<dbReference type="KEGG" id="ccp:CHC_T00002043001"/>
<accession>R7Q713</accession>
<reference evidence="2" key="1">
    <citation type="journal article" date="2013" name="Proc. Natl. Acad. Sci. U.S.A.">
        <title>Genome structure and metabolic features in the red seaweed Chondrus crispus shed light on evolution of the Archaeplastida.</title>
        <authorList>
            <person name="Collen J."/>
            <person name="Porcel B."/>
            <person name="Carre W."/>
            <person name="Ball S.G."/>
            <person name="Chaparro C."/>
            <person name="Tonon T."/>
            <person name="Barbeyron T."/>
            <person name="Michel G."/>
            <person name="Noel B."/>
            <person name="Valentin K."/>
            <person name="Elias M."/>
            <person name="Artiguenave F."/>
            <person name="Arun A."/>
            <person name="Aury J.M."/>
            <person name="Barbosa-Neto J.F."/>
            <person name="Bothwell J.H."/>
            <person name="Bouget F.Y."/>
            <person name="Brillet L."/>
            <person name="Cabello-Hurtado F."/>
            <person name="Capella-Gutierrez S."/>
            <person name="Charrier B."/>
            <person name="Cladiere L."/>
            <person name="Cock J.M."/>
            <person name="Coelho S.M."/>
            <person name="Colleoni C."/>
            <person name="Czjzek M."/>
            <person name="Da Silva C."/>
            <person name="Delage L."/>
            <person name="Denoeud F."/>
            <person name="Deschamps P."/>
            <person name="Dittami S.M."/>
            <person name="Gabaldon T."/>
            <person name="Gachon C.M."/>
            <person name="Groisillier A."/>
            <person name="Herve C."/>
            <person name="Jabbari K."/>
            <person name="Katinka M."/>
            <person name="Kloareg B."/>
            <person name="Kowalczyk N."/>
            <person name="Labadie K."/>
            <person name="Leblanc C."/>
            <person name="Lopez P.J."/>
            <person name="McLachlan D.H."/>
            <person name="Meslet-Cladiere L."/>
            <person name="Moustafa A."/>
            <person name="Nehr Z."/>
            <person name="Nyvall Collen P."/>
            <person name="Panaud O."/>
            <person name="Partensky F."/>
            <person name="Poulain J."/>
            <person name="Rensing S.A."/>
            <person name="Rousvoal S."/>
            <person name="Samson G."/>
            <person name="Symeonidi A."/>
            <person name="Weissenbach J."/>
            <person name="Zambounis A."/>
            <person name="Wincker P."/>
            <person name="Boyen C."/>
        </authorList>
    </citation>
    <scope>NUCLEOTIDE SEQUENCE [LARGE SCALE GENOMIC DNA]</scope>
    <source>
        <strain evidence="2">cv. Stackhouse</strain>
    </source>
</reference>
<dbReference type="Gramene" id="CDF33260">
    <property type="protein sequence ID" value="CDF33260"/>
    <property type="gene ID" value="CHC_T00002043001"/>
</dbReference>
<evidence type="ECO:0000313" key="2">
    <source>
        <dbReference type="Proteomes" id="UP000012073"/>
    </source>
</evidence>
<keyword evidence="2" id="KW-1185">Reference proteome</keyword>
<dbReference type="RefSeq" id="XP_005713063.1">
    <property type="nucleotide sequence ID" value="XM_005713006.1"/>
</dbReference>
<dbReference type="EMBL" id="HG001638">
    <property type="protein sequence ID" value="CDF33260.1"/>
    <property type="molecule type" value="Genomic_DNA"/>
</dbReference>
<dbReference type="AlphaFoldDB" id="R7Q713"/>
<evidence type="ECO:0000313" key="1">
    <source>
        <dbReference type="EMBL" id="CDF33260.1"/>
    </source>
</evidence>
<name>R7Q713_CHOCR</name>
<organism evidence="1 2">
    <name type="scientific">Chondrus crispus</name>
    <name type="common">Carrageen Irish moss</name>
    <name type="synonym">Polymorpha crispa</name>
    <dbReference type="NCBI Taxonomy" id="2769"/>
    <lineage>
        <taxon>Eukaryota</taxon>
        <taxon>Rhodophyta</taxon>
        <taxon>Florideophyceae</taxon>
        <taxon>Rhodymeniophycidae</taxon>
        <taxon>Gigartinales</taxon>
        <taxon>Gigartinaceae</taxon>
        <taxon>Chondrus</taxon>
    </lineage>
</organism>
<proteinExistence type="predicted"/>
<protein>
    <submittedName>
        <fullName evidence="1">Uncharacterized protein</fullName>
    </submittedName>
</protein>
<dbReference type="Proteomes" id="UP000012073">
    <property type="component" value="Unassembled WGS sequence"/>
</dbReference>
<gene>
    <name evidence="1" type="ORF">CHC_T00002043001</name>
</gene>
<sequence length="121" mass="12020">MGEGRLNGIACKSVESGGGLGNSSGSLKVEPESAAAGFVASIVAVEAGGDVETVGGSCCAFMAKRAAGCGRIGDSGTIKVVRVTSGPDVGTRKADMARASVAFSAMKSLKHSRTRNWLLGG</sequence>
<dbReference type="GeneID" id="17320772"/>